<accession>A0A2S2C4M8</accession>
<dbReference type="GO" id="GO:0016787">
    <property type="term" value="F:hydrolase activity"/>
    <property type="evidence" value="ECO:0007669"/>
    <property type="project" value="InterPro"/>
</dbReference>
<dbReference type="AlphaFoldDB" id="A0A2S2C4M8"/>
<gene>
    <name evidence="2" type="ORF">CBI38_25580</name>
</gene>
<dbReference type="EMBL" id="CP021354">
    <property type="protein sequence ID" value="AWK75830.1"/>
    <property type="molecule type" value="Genomic_DNA"/>
</dbReference>
<dbReference type="Pfam" id="PF04909">
    <property type="entry name" value="Amidohydro_2"/>
    <property type="match status" value="1"/>
</dbReference>
<evidence type="ECO:0000259" key="1">
    <source>
        <dbReference type="Pfam" id="PF04909"/>
    </source>
</evidence>
<keyword evidence="3" id="KW-1185">Reference proteome</keyword>
<dbReference type="Proteomes" id="UP000245711">
    <property type="component" value="Chromosome"/>
</dbReference>
<proteinExistence type="predicted"/>
<dbReference type="InterPro" id="IPR032466">
    <property type="entry name" value="Metal_Hydrolase"/>
</dbReference>
<dbReference type="SUPFAM" id="SSF51556">
    <property type="entry name" value="Metallo-dependent hydrolases"/>
    <property type="match status" value="1"/>
</dbReference>
<protein>
    <recommendedName>
        <fullName evidence="1">Amidohydrolase-related domain-containing protein</fullName>
    </recommendedName>
</protein>
<dbReference type="RefSeq" id="WP_109335360.1">
    <property type="nucleotide sequence ID" value="NZ_CP021354.1"/>
</dbReference>
<reference evidence="2 3" key="1">
    <citation type="submission" date="2017-05" db="EMBL/GenBank/DDBJ databases">
        <title>Isolation of Rhodococcus sp. S2-17 biodegrading of BP-3.</title>
        <authorList>
            <person name="Lee Y."/>
            <person name="Kim K.H."/>
            <person name="Chun B.H."/>
            <person name="Jung H.S."/>
            <person name="Jeon C.O."/>
        </authorList>
    </citation>
    <scope>NUCLEOTIDE SEQUENCE [LARGE SCALE GENOMIC DNA]</scope>
    <source>
        <strain evidence="2 3">S2-17</strain>
    </source>
</reference>
<evidence type="ECO:0000313" key="2">
    <source>
        <dbReference type="EMBL" id="AWK75830.1"/>
    </source>
</evidence>
<dbReference type="InterPro" id="IPR006680">
    <property type="entry name" value="Amidohydro-rel"/>
</dbReference>
<sequence length="305" mass="34073">MASRSWIDTHVHLVDFLQAPADTAELRDALVRNGARRAVVFGLPVKKKWSVAEPVQPDYYLDDNAPCHYHSLTDATVLDLLPDLEAEGQLEVAPLICGFDPTDKLAIDHLEFVWSRSDRWAGIGEVMFRHDDLTNLTLGDVPAPDHEAMDAVLDFCAQQKVPISLHHDSASPGLPDRHEYVGKLENALDRHPTTSVVWCHAGVFRRTRPSNQLDLVRQLIERHARLTIELSWVLLDHITDGTDTDPDWIALLARHPDRFVVGTDTIASADTVDARARQIHALLDALPDPAARCLAEDNAQALWFP</sequence>
<dbReference type="OrthoDB" id="8673173at2"/>
<organism evidence="2 3">
    <name type="scientific">Rhodococcus oxybenzonivorans</name>
    <dbReference type="NCBI Taxonomy" id="1990687"/>
    <lineage>
        <taxon>Bacteria</taxon>
        <taxon>Bacillati</taxon>
        <taxon>Actinomycetota</taxon>
        <taxon>Actinomycetes</taxon>
        <taxon>Mycobacteriales</taxon>
        <taxon>Nocardiaceae</taxon>
        <taxon>Rhodococcus</taxon>
    </lineage>
</organism>
<evidence type="ECO:0000313" key="3">
    <source>
        <dbReference type="Proteomes" id="UP000245711"/>
    </source>
</evidence>
<name>A0A2S2C4M8_9NOCA</name>
<feature type="domain" description="Amidohydrolase-related" evidence="1">
    <location>
        <begin position="139"/>
        <end position="303"/>
    </location>
</feature>
<dbReference type="KEGG" id="roz:CBI38_25580"/>
<dbReference type="Gene3D" id="3.20.20.140">
    <property type="entry name" value="Metal-dependent hydrolases"/>
    <property type="match status" value="1"/>
</dbReference>